<name>A0A9N7RBT3_STRHE</name>
<dbReference type="GO" id="GO:0005576">
    <property type="term" value="C:extracellular region"/>
    <property type="evidence" value="ECO:0007669"/>
    <property type="project" value="TreeGrafter"/>
</dbReference>
<dbReference type="CDD" id="cd05471">
    <property type="entry name" value="pepsin_like"/>
    <property type="match status" value="1"/>
</dbReference>
<evidence type="ECO:0000256" key="2">
    <source>
        <dbReference type="ARBA" id="ARBA00022670"/>
    </source>
</evidence>
<evidence type="ECO:0000313" key="5">
    <source>
        <dbReference type="EMBL" id="CAA0820696.1"/>
    </source>
</evidence>
<dbReference type="InterPro" id="IPR034164">
    <property type="entry name" value="Pepsin-like_dom"/>
</dbReference>
<dbReference type="PROSITE" id="PS51767">
    <property type="entry name" value="PEPTIDASE_A1"/>
    <property type="match status" value="1"/>
</dbReference>
<gene>
    <name evidence="5" type="ORF">SHERM_18698</name>
</gene>
<comment type="similarity">
    <text evidence="1">Belongs to the peptidase A1 family.</text>
</comment>
<accession>A0A9N7RBT3</accession>
<feature type="domain" description="Peptidase A1" evidence="4">
    <location>
        <begin position="80"/>
        <end position="258"/>
    </location>
</feature>
<dbReference type="PANTHER" id="PTHR47967:SF128">
    <property type="entry name" value="ASPARTIC PROTEINASE CDR1-LIKE"/>
    <property type="match status" value="1"/>
</dbReference>
<organism evidence="5 6">
    <name type="scientific">Striga hermonthica</name>
    <name type="common">Purple witchweed</name>
    <name type="synonym">Buchnera hermonthica</name>
    <dbReference type="NCBI Taxonomy" id="68872"/>
    <lineage>
        <taxon>Eukaryota</taxon>
        <taxon>Viridiplantae</taxon>
        <taxon>Streptophyta</taxon>
        <taxon>Embryophyta</taxon>
        <taxon>Tracheophyta</taxon>
        <taxon>Spermatophyta</taxon>
        <taxon>Magnoliopsida</taxon>
        <taxon>eudicotyledons</taxon>
        <taxon>Gunneridae</taxon>
        <taxon>Pentapetalae</taxon>
        <taxon>asterids</taxon>
        <taxon>lamiids</taxon>
        <taxon>Lamiales</taxon>
        <taxon>Orobanchaceae</taxon>
        <taxon>Buchnereae</taxon>
        <taxon>Striga</taxon>
    </lineage>
</organism>
<evidence type="ECO:0000313" key="6">
    <source>
        <dbReference type="Proteomes" id="UP001153555"/>
    </source>
</evidence>
<dbReference type="InterPro" id="IPR051708">
    <property type="entry name" value="Plant_Aspart_Prot_A1"/>
</dbReference>
<dbReference type="GO" id="GO:0004190">
    <property type="term" value="F:aspartic-type endopeptidase activity"/>
    <property type="evidence" value="ECO:0007669"/>
    <property type="project" value="InterPro"/>
</dbReference>
<dbReference type="Pfam" id="PF14543">
    <property type="entry name" value="TAXi_N"/>
    <property type="match status" value="1"/>
</dbReference>
<dbReference type="AlphaFoldDB" id="A0A9N7RBT3"/>
<keyword evidence="3" id="KW-0378">Hydrolase</keyword>
<dbReference type="InterPro" id="IPR032861">
    <property type="entry name" value="TAXi_N"/>
</dbReference>
<dbReference type="Proteomes" id="UP001153555">
    <property type="component" value="Unassembled WGS sequence"/>
</dbReference>
<sequence>MLSGLSGASPGLAIRARRPHCFWPNLFARSTKLAQLFSEEASRLDRDLSSSLASYFAVAATTTTSIVETPLQATTQSSGFLARVHVGTNDDQPDMYIIVDTGSSLLWVHCNPDNPNAPEPAFHPKRSPTFRKEMCNEPTSACFPRPVWFTCEDWGCMFKIAYAKGECSGYLGRDTFEFEPLHDEDNNNEVEAERFVLQNITFGCTTHSKAPRVNGVLGLNVNRVSLISHTGSSRFAYKHRQHKRPHVPLQHTGFIRWG</sequence>
<reference evidence="5" key="1">
    <citation type="submission" date="2019-12" db="EMBL/GenBank/DDBJ databases">
        <authorList>
            <person name="Scholes J."/>
        </authorList>
    </citation>
    <scope>NUCLEOTIDE SEQUENCE</scope>
</reference>
<evidence type="ECO:0000259" key="4">
    <source>
        <dbReference type="PROSITE" id="PS51767"/>
    </source>
</evidence>
<dbReference type="Gene3D" id="2.40.70.10">
    <property type="entry name" value="Acid Proteases"/>
    <property type="match status" value="1"/>
</dbReference>
<dbReference type="GO" id="GO:0006508">
    <property type="term" value="P:proteolysis"/>
    <property type="evidence" value="ECO:0007669"/>
    <property type="project" value="UniProtKB-KW"/>
</dbReference>
<keyword evidence="2 5" id="KW-0645">Protease</keyword>
<dbReference type="InterPro" id="IPR033121">
    <property type="entry name" value="PEPTIDASE_A1"/>
</dbReference>
<dbReference type="PROSITE" id="PS00141">
    <property type="entry name" value="ASP_PROTEASE"/>
    <property type="match status" value="1"/>
</dbReference>
<keyword evidence="6" id="KW-1185">Reference proteome</keyword>
<comment type="caution">
    <text evidence="5">The sequence shown here is derived from an EMBL/GenBank/DDBJ whole genome shotgun (WGS) entry which is preliminary data.</text>
</comment>
<dbReference type="OrthoDB" id="2747330at2759"/>
<dbReference type="InterPro" id="IPR001969">
    <property type="entry name" value="Aspartic_peptidase_AS"/>
</dbReference>
<dbReference type="SUPFAM" id="SSF50630">
    <property type="entry name" value="Acid proteases"/>
    <property type="match status" value="1"/>
</dbReference>
<protein>
    <submittedName>
        <fullName evidence="5">Eukaryotic aspartyl protease family protein</fullName>
    </submittedName>
</protein>
<dbReference type="InterPro" id="IPR021109">
    <property type="entry name" value="Peptidase_aspartic_dom_sf"/>
</dbReference>
<proteinExistence type="inferred from homology"/>
<dbReference type="PANTHER" id="PTHR47967">
    <property type="entry name" value="OS07G0603500 PROTEIN-RELATED"/>
    <property type="match status" value="1"/>
</dbReference>
<evidence type="ECO:0000256" key="3">
    <source>
        <dbReference type="ARBA" id="ARBA00022801"/>
    </source>
</evidence>
<evidence type="ECO:0000256" key="1">
    <source>
        <dbReference type="ARBA" id="ARBA00007447"/>
    </source>
</evidence>
<dbReference type="EMBL" id="CACSLK010020742">
    <property type="protein sequence ID" value="CAA0820696.1"/>
    <property type="molecule type" value="Genomic_DNA"/>
</dbReference>